<keyword evidence="3" id="KW-0393">Immunoglobulin domain</keyword>
<organism evidence="7 8">
    <name type="scientific">Stegastes partitus</name>
    <name type="common">bicolor damselfish</name>
    <dbReference type="NCBI Taxonomy" id="144197"/>
    <lineage>
        <taxon>Eukaryota</taxon>
        <taxon>Metazoa</taxon>
        <taxon>Chordata</taxon>
        <taxon>Craniata</taxon>
        <taxon>Vertebrata</taxon>
        <taxon>Euteleostomi</taxon>
        <taxon>Actinopterygii</taxon>
        <taxon>Neopterygii</taxon>
        <taxon>Teleostei</taxon>
        <taxon>Neoteleostei</taxon>
        <taxon>Acanthomorphata</taxon>
        <taxon>Ovalentaria</taxon>
        <taxon>Pomacentridae</taxon>
        <taxon>Stegastes</taxon>
    </lineage>
</organism>
<evidence type="ECO:0000256" key="5">
    <source>
        <dbReference type="SAM" id="SignalP"/>
    </source>
</evidence>
<reference evidence="8" key="1">
    <citation type="submission" date="2025-08" db="UniProtKB">
        <authorList>
            <consortium name="RefSeq"/>
        </authorList>
    </citation>
    <scope>IDENTIFICATION</scope>
</reference>
<evidence type="ECO:0000313" key="8">
    <source>
        <dbReference type="RefSeq" id="XP_008303214.1"/>
    </source>
</evidence>
<evidence type="ECO:0000259" key="6">
    <source>
        <dbReference type="PROSITE" id="PS50835"/>
    </source>
</evidence>
<dbReference type="InterPro" id="IPR007110">
    <property type="entry name" value="Ig-like_dom"/>
</dbReference>
<keyword evidence="5" id="KW-0732">Signal</keyword>
<keyword evidence="4" id="KW-0812">Transmembrane</keyword>
<feature type="domain" description="Ig-like" evidence="6">
    <location>
        <begin position="27"/>
        <end position="138"/>
    </location>
</feature>
<dbReference type="Proteomes" id="UP000694891">
    <property type="component" value="Unplaced"/>
</dbReference>
<keyword evidence="7" id="KW-1185">Reference proteome</keyword>
<dbReference type="PROSITE" id="PS51257">
    <property type="entry name" value="PROKAR_LIPOPROTEIN"/>
    <property type="match status" value="1"/>
</dbReference>
<comment type="subcellular location">
    <subcellularLocation>
        <location evidence="1">Membrane</location>
    </subcellularLocation>
</comment>
<dbReference type="InterPro" id="IPR003599">
    <property type="entry name" value="Ig_sub"/>
</dbReference>
<name>A0A9Y4NU85_9TELE</name>
<dbReference type="SMART" id="SM00409">
    <property type="entry name" value="IG"/>
    <property type="match status" value="1"/>
</dbReference>
<evidence type="ECO:0000256" key="3">
    <source>
        <dbReference type="ARBA" id="ARBA00023319"/>
    </source>
</evidence>
<dbReference type="GO" id="GO:0050852">
    <property type="term" value="P:T cell receptor signaling pathway"/>
    <property type="evidence" value="ECO:0007669"/>
    <property type="project" value="TreeGrafter"/>
</dbReference>
<dbReference type="GeneID" id="103374842"/>
<proteinExistence type="predicted"/>
<dbReference type="RefSeq" id="XP_008303214.1">
    <property type="nucleotide sequence ID" value="XM_008304992.1"/>
</dbReference>
<dbReference type="PROSITE" id="PS50835">
    <property type="entry name" value="IG_LIKE"/>
    <property type="match status" value="1"/>
</dbReference>
<evidence type="ECO:0000256" key="2">
    <source>
        <dbReference type="ARBA" id="ARBA00023136"/>
    </source>
</evidence>
<dbReference type="SUPFAM" id="SSF48726">
    <property type="entry name" value="Immunoglobulin"/>
    <property type="match status" value="1"/>
</dbReference>
<dbReference type="InterPro" id="IPR013783">
    <property type="entry name" value="Ig-like_fold"/>
</dbReference>
<dbReference type="GO" id="GO:0001817">
    <property type="term" value="P:regulation of cytokine production"/>
    <property type="evidence" value="ECO:0007669"/>
    <property type="project" value="TreeGrafter"/>
</dbReference>
<evidence type="ECO:0000256" key="4">
    <source>
        <dbReference type="SAM" id="Phobius"/>
    </source>
</evidence>
<dbReference type="InterPro" id="IPR036179">
    <property type="entry name" value="Ig-like_dom_sf"/>
</dbReference>
<gene>
    <name evidence="8" type="primary">LOC103374842</name>
</gene>
<dbReference type="Pfam" id="PF07686">
    <property type="entry name" value="V-set"/>
    <property type="match status" value="1"/>
</dbReference>
<dbReference type="PANTHER" id="PTHR24100:SF151">
    <property type="entry name" value="ICOS LIGAND"/>
    <property type="match status" value="1"/>
</dbReference>
<dbReference type="AlphaFoldDB" id="A0A9Y4NU85"/>
<dbReference type="PANTHER" id="PTHR24100">
    <property type="entry name" value="BUTYROPHILIN"/>
    <property type="match status" value="1"/>
</dbReference>
<dbReference type="InterPro" id="IPR013106">
    <property type="entry name" value="Ig_V-set"/>
</dbReference>
<feature type="signal peptide" evidence="5">
    <location>
        <begin position="1"/>
        <end position="23"/>
    </location>
</feature>
<dbReference type="GO" id="GO:0009897">
    <property type="term" value="C:external side of plasma membrane"/>
    <property type="evidence" value="ECO:0007669"/>
    <property type="project" value="TreeGrafter"/>
</dbReference>
<evidence type="ECO:0000313" key="7">
    <source>
        <dbReference type="Proteomes" id="UP000694891"/>
    </source>
</evidence>
<dbReference type="InterPro" id="IPR050504">
    <property type="entry name" value="IgSF_BTN/MOG"/>
</dbReference>
<protein>
    <submittedName>
        <fullName evidence="8">ICOS ligand-like isoform X1</fullName>
    </submittedName>
</protein>
<keyword evidence="2 4" id="KW-0472">Membrane</keyword>
<dbReference type="GO" id="GO:0005102">
    <property type="term" value="F:signaling receptor binding"/>
    <property type="evidence" value="ECO:0007669"/>
    <property type="project" value="TreeGrafter"/>
</dbReference>
<sequence length="193" mass="21454">MAARTSAPYVAFLLSVLTSCSSSAGEPRASAEQNVSVNTQDNAILPCMGPRDASITLLQWKMLDKDSEGFVFFFRENRSYESYQIPSLKNRVQLSDPQMKNGNVSVTVKNVTFSDAGKYECSFYTSSRQRSRRAADFSYIINLHVEERHSGRQHLALVAPLVALVALLVAVLWKFKGRTEQPAAEEAGEQQLV</sequence>
<dbReference type="Gene3D" id="2.60.40.10">
    <property type="entry name" value="Immunoglobulins"/>
    <property type="match status" value="1"/>
</dbReference>
<evidence type="ECO:0000256" key="1">
    <source>
        <dbReference type="ARBA" id="ARBA00004370"/>
    </source>
</evidence>
<feature type="chain" id="PRO_5041302865" evidence="5">
    <location>
        <begin position="24"/>
        <end position="193"/>
    </location>
</feature>
<keyword evidence="4" id="KW-1133">Transmembrane helix</keyword>
<accession>A0A9Y4NU85</accession>
<feature type="transmembrane region" description="Helical" evidence="4">
    <location>
        <begin position="155"/>
        <end position="173"/>
    </location>
</feature>